<name>A0A9P0AB11_BEMTA</name>
<dbReference type="Proteomes" id="UP001152759">
    <property type="component" value="Chromosome 4"/>
</dbReference>
<dbReference type="InterPro" id="IPR036621">
    <property type="entry name" value="Anticodon-bd_dom_sf"/>
</dbReference>
<dbReference type="PANTHER" id="PTHR10745">
    <property type="entry name" value="GLYCYL-TRNA SYNTHETASE/DNA POLYMERASE SUBUNIT GAMMA-2"/>
    <property type="match status" value="1"/>
</dbReference>
<evidence type="ECO:0000313" key="2">
    <source>
        <dbReference type="EMBL" id="CAH0387948.1"/>
    </source>
</evidence>
<accession>A0A9P0AB11</accession>
<evidence type="ECO:0000259" key="1">
    <source>
        <dbReference type="Pfam" id="PF03129"/>
    </source>
</evidence>
<dbReference type="Gene3D" id="3.30.930.10">
    <property type="entry name" value="Bira Bifunctional Protein, Domain 2"/>
    <property type="match status" value="1"/>
</dbReference>
<dbReference type="AlphaFoldDB" id="A0A9P0AB11"/>
<keyword evidence="3" id="KW-1185">Reference proteome</keyword>
<dbReference type="SUPFAM" id="SSF52954">
    <property type="entry name" value="Class II aaRS ABD-related"/>
    <property type="match status" value="1"/>
</dbReference>
<dbReference type="GO" id="GO:0005739">
    <property type="term" value="C:mitochondrion"/>
    <property type="evidence" value="ECO:0007669"/>
    <property type="project" value="TreeGrafter"/>
</dbReference>
<sequence length="372" mass="42604">MASLLPKILELSGHSGFLKLVLKNKSVDHYKFFPAGELLCQNIQNEWIYSNVISRDENNFLFHSGESCCSSTAGLPEPFAQARELCDEQLPFGLAETRLENITNFDPMTDASATSESRFFRPKKHTLLRHISFAMPSAGQQFFYHWQRYRKMWWRKFSANPGRFSLEEKKSSQFNNVDLVCIKAEFPWGQETVETIHNFGTSFFDQLSSSVKEKFMAREGRKQVLPHVVESVTTLEAASLLFLCDAYKEVTLRDKTKEVLKLHRKLSPFKFTFSTPPCTVQLADNLYELSEHVGRNLRKSGISTLIKQDLGKKSFESQIAKNDALGIPFTIVLRESTLTDGMVGVRSRETTLEERIHISNLKNHAELLVKNY</sequence>
<feature type="domain" description="Anticodon-binding" evidence="1">
    <location>
        <begin position="284"/>
        <end position="362"/>
    </location>
</feature>
<evidence type="ECO:0000313" key="3">
    <source>
        <dbReference type="Proteomes" id="UP001152759"/>
    </source>
</evidence>
<proteinExistence type="predicted"/>
<protein>
    <recommendedName>
        <fullName evidence="1">Anticodon-binding domain-containing protein</fullName>
    </recommendedName>
</protein>
<reference evidence="2" key="1">
    <citation type="submission" date="2021-12" db="EMBL/GenBank/DDBJ databases">
        <authorList>
            <person name="King R."/>
        </authorList>
    </citation>
    <scope>NUCLEOTIDE SEQUENCE</scope>
</reference>
<organism evidence="2 3">
    <name type="scientific">Bemisia tabaci</name>
    <name type="common">Sweetpotato whitefly</name>
    <name type="synonym">Aleurodes tabaci</name>
    <dbReference type="NCBI Taxonomy" id="7038"/>
    <lineage>
        <taxon>Eukaryota</taxon>
        <taxon>Metazoa</taxon>
        <taxon>Ecdysozoa</taxon>
        <taxon>Arthropoda</taxon>
        <taxon>Hexapoda</taxon>
        <taxon>Insecta</taxon>
        <taxon>Pterygota</taxon>
        <taxon>Neoptera</taxon>
        <taxon>Paraneoptera</taxon>
        <taxon>Hemiptera</taxon>
        <taxon>Sternorrhyncha</taxon>
        <taxon>Aleyrodoidea</taxon>
        <taxon>Aleyrodidae</taxon>
        <taxon>Aleyrodinae</taxon>
        <taxon>Bemisia</taxon>
    </lineage>
</organism>
<dbReference type="InterPro" id="IPR004154">
    <property type="entry name" value="Anticodon-bd"/>
</dbReference>
<dbReference type="EMBL" id="OU963865">
    <property type="protein sequence ID" value="CAH0387948.1"/>
    <property type="molecule type" value="Genomic_DNA"/>
</dbReference>
<dbReference type="Gene3D" id="3.40.50.800">
    <property type="entry name" value="Anticodon-binding domain"/>
    <property type="match status" value="1"/>
</dbReference>
<dbReference type="Pfam" id="PF03129">
    <property type="entry name" value="HGTP_anticodon"/>
    <property type="match status" value="1"/>
</dbReference>
<gene>
    <name evidence="2" type="ORF">BEMITA_LOCUS6903</name>
</gene>
<dbReference type="InterPro" id="IPR045864">
    <property type="entry name" value="aa-tRNA-synth_II/BPL/LPL"/>
</dbReference>
<dbReference type="GO" id="GO:0006264">
    <property type="term" value="P:mitochondrial DNA replication"/>
    <property type="evidence" value="ECO:0007669"/>
    <property type="project" value="TreeGrafter"/>
</dbReference>
<dbReference type="InterPro" id="IPR027031">
    <property type="entry name" value="Gly-tRNA_synthase/POLG2"/>
</dbReference>
<dbReference type="SUPFAM" id="SSF55681">
    <property type="entry name" value="Class II aaRS and biotin synthetases"/>
    <property type="match status" value="1"/>
</dbReference>
<dbReference type="PANTHER" id="PTHR10745:SF8">
    <property type="entry name" value="DNA POLYMERASE SUBUNIT GAMMA-2, MITOCHONDRIAL"/>
    <property type="match status" value="1"/>
</dbReference>